<dbReference type="Proteomes" id="UP000436047">
    <property type="component" value="Unassembled WGS sequence"/>
</dbReference>
<name>A0A6N7W059_9FIRM</name>
<feature type="non-terminal residue" evidence="1">
    <location>
        <position position="133"/>
    </location>
</feature>
<dbReference type="AlphaFoldDB" id="A0A6N7W059"/>
<proteinExistence type="predicted"/>
<evidence type="ECO:0000313" key="1">
    <source>
        <dbReference type="EMBL" id="MSS88641.1"/>
    </source>
</evidence>
<protein>
    <submittedName>
        <fullName evidence="1">Uncharacterized protein</fullName>
    </submittedName>
</protein>
<keyword evidence="2" id="KW-1185">Reference proteome</keyword>
<comment type="caution">
    <text evidence="1">The sequence shown here is derived from an EMBL/GenBank/DDBJ whole genome shotgun (WGS) entry which is preliminary data.</text>
</comment>
<reference evidence="1 2" key="1">
    <citation type="submission" date="2019-08" db="EMBL/GenBank/DDBJ databases">
        <title>In-depth cultivation of the pig gut microbiome towards novel bacterial diversity and tailored functional studies.</title>
        <authorList>
            <person name="Wylensek D."/>
            <person name="Hitch T.C.A."/>
            <person name="Clavel T."/>
        </authorList>
    </citation>
    <scope>NUCLEOTIDE SEQUENCE [LARGE SCALE GENOMIC DNA]</scope>
    <source>
        <strain evidence="1 2">WCA-389-WT-23B</strain>
    </source>
</reference>
<organism evidence="1 2">
    <name type="scientific">Eisenbergiella porci</name>
    <dbReference type="NCBI Taxonomy" id="2652274"/>
    <lineage>
        <taxon>Bacteria</taxon>
        <taxon>Bacillati</taxon>
        <taxon>Bacillota</taxon>
        <taxon>Clostridia</taxon>
        <taxon>Lachnospirales</taxon>
        <taxon>Lachnospiraceae</taxon>
        <taxon>Eisenbergiella</taxon>
    </lineage>
</organism>
<evidence type="ECO:0000313" key="2">
    <source>
        <dbReference type="Proteomes" id="UP000436047"/>
    </source>
</evidence>
<dbReference type="EMBL" id="VUMI01000014">
    <property type="protein sequence ID" value="MSS88641.1"/>
    <property type="molecule type" value="Genomic_DNA"/>
</dbReference>
<accession>A0A6N7W059</accession>
<gene>
    <name evidence="1" type="ORF">FYJ45_10135</name>
</gene>
<sequence length="133" mass="15441">MENLTLQQLINQTKEALIEAGASNYYQNVFKTLTKQLLLYAKEHNTESFSMDFGLQFLEDHYSMSSKIEQKKWCATYSRCINALAEYQHSGNVTLYLVMDKRAYTFPDSFKDSAESYLSHREKTGIIKKSNKV</sequence>